<dbReference type="Pfam" id="PF08245">
    <property type="entry name" value="Mur_ligase_M"/>
    <property type="match status" value="1"/>
</dbReference>
<dbReference type="Proteomes" id="UP000487350">
    <property type="component" value="Unassembled WGS sequence"/>
</dbReference>
<sequence length="878" mass="93893">MKIVQDAFYRGANIWAAHTGVLLTIECDEADAARVRWKPSAQQLELLVNTLRPLFPVMGESHVLAQPAGLVTAQRPLIALTLAVCEVLVRDFVIQPRQGRLVTIRDRELRLFIPCDDHPIGLAALRITLAAMDMLVSTGPRVPGTRQRLAQGYEAFRRMARVQGLNQTTLAMARGAVRRGIPVQRLAPPAEFVQLGQGHLRQRISETAVDRAGPLSNWLASDKHATATVLGSLGVPTTQPVLVTTADEAVAAWRRLGGERAVIKPRAAGKGAGVSVNLHDEESVRRAFEVAHAINRMGVLVERFIEGFDHRLLVVGSRLVAVASRRPPRITGDGQHTVTELIAALNADPRRGMPFEKLMERVEVDEEVLALVRAAGLSEASVPEAGRTIVLRGAANISLGGTAVDLTDECHPDNRALAERVALTIGVGVTGIDFMTPDISQSWRDVPCAILEVNATPGLRPHIGANPGRDVISPMIDYLFPDGADGRIPTAGITGSVGKTTTTQLVGALLAQQGLTVGVSTTQGMFVGGECLRDGDMAGGTTASHLLTDPRVQACAFEFARGGLVRKGLVLESLDVGAVLNIHDNHLGLDGITSREELARVKRLVVEHARKLAVLNADEPLCLAMRDCVKAPVALFSEQADNPALRAHVDAGGIAAWLEGSGAATTIHIAQGQRLIGEMAARDLPSTWGGAYRPAAINAMTAALIAHGLGVAFSTIDAALRKFQSNEVTNPGRMNFVEGLPFKLLLTWCDGQHPTREVATLARTIEVTGKRRFMVCAVGNRPDDFVVAMGAAAAHGFDEFVVADWSDLRGRKPLVIARLLAKGLLDAGVDADRIIVAPDHHTAVVDAFSRSKAGDLLVVATYVSEATRREIPELMALT</sequence>
<dbReference type="InterPro" id="IPR011761">
    <property type="entry name" value="ATP-grasp"/>
</dbReference>
<dbReference type="AlphaFoldDB" id="A0A844B7R6"/>
<evidence type="ECO:0000256" key="1">
    <source>
        <dbReference type="PROSITE-ProRule" id="PRU00409"/>
    </source>
</evidence>
<dbReference type="RefSeq" id="WP_153583927.1">
    <property type="nucleotide sequence ID" value="NZ_WJBU01000004.1"/>
</dbReference>
<gene>
    <name evidence="3" type="ORF">GHT07_04790</name>
</gene>
<dbReference type="InterPro" id="IPR013221">
    <property type="entry name" value="Mur_ligase_cen"/>
</dbReference>
<dbReference type="SUPFAM" id="SSF53244">
    <property type="entry name" value="MurD-like peptide ligases, peptide-binding domain"/>
    <property type="match status" value="1"/>
</dbReference>
<dbReference type="PANTHER" id="PTHR23135">
    <property type="entry name" value="MUR LIGASE FAMILY MEMBER"/>
    <property type="match status" value="1"/>
</dbReference>
<accession>A0A844B7R6</accession>
<dbReference type="EMBL" id="WJBU01000004">
    <property type="protein sequence ID" value="MRD46581.1"/>
    <property type="molecule type" value="Genomic_DNA"/>
</dbReference>
<evidence type="ECO:0000313" key="4">
    <source>
        <dbReference type="Proteomes" id="UP000487350"/>
    </source>
</evidence>
<keyword evidence="4" id="KW-1185">Reference proteome</keyword>
<name>A0A844B7R6_9BURK</name>
<keyword evidence="1" id="KW-0547">Nucleotide-binding</keyword>
<dbReference type="PROSITE" id="PS50975">
    <property type="entry name" value="ATP_GRASP"/>
    <property type="match status" value="1"/>
</dbReference>
<evidence type="ECO:0000313" key="3">
    <source>
        <dbReference type="EMBL" id="MRD46581.1"/>
    </source>
</evidence>
<dbReference type="GO" id="GO:0016881">
    <property type="term" value="F:acid-amino acid ligase activity"/>
    <property type="evidence" value="ECO:0007669"/>
    <property type="project" value="InterPro"/>
</dbReference>
<dbReference type="OrthoDB" id="9803907at2"/>
<organism evidence="3 4">
    <name type="scientific">Caenimonas koreensis DSM 17982</name>
    <dbReference type="NCBI Taxonomy" id="1121255"/>
    <lineage>
        <taxon>Bacteria</taxon>
        <taxon>Pseudomonadati</taxon>
        <taxon>Pseudomonadota</taxon>
        <taxon>Betaproteobacteria</taxon>
        <taxon>Burkholderiales</taxon>
        <taxon>Comamonadaceae</taxon>
        <taxon>Caenimonas</taxon>
    </lineage>
</organism>
<dbReference type="InterPro" id="IPR036615">
    <property type="entry name" value="Mur_ligase_C_dom_sf"/>
</dbReference>
<dbReference type="Gene3D" id="3.90.190.20">
    <property type="entry name" value="Mur ligase, C-terminal domain"/>
    <property type="match status" value="1"/>
</dbReference>
<comment type="caution">
    <text evidence="3">The sequence shown here is derived from an EMBL/GenBank/DDBJ whole genome shotgun (WGS) entry which is preliminary data.</text>
</comment>
<dbReference type="Gene3D" id="3.30.470.20">
    <property type="entry name" value="ATP-grasp fold, B domain"/>
    <property type="match status" value="2"/>
</dbReference>
<dbReference type="GO" id="GO:0046872">
    <property type="term" value="F:metal ion binding"/>
    <property type="evidence" value="ECO:0007669"/>
    <property type="project" value="InterPro"/>
</dbReference>
<dbReference type="SUPFAM" id="SSF53623">
    <property type="entry name" value="MurD-like peptide ligases, catalytic domain"/>
    <property type="match status" value="1"/>
</dbReference>
<dbReference type="PANTHER" id="PTHR23135:SF18">
    <property type="entry name" value="CYANOPHYCIN SYNTHETASE"/>
    <property type="match status" value="1"/>
</dbReference>
<dbReference type="SUPFAM" id="SSF56059">
    <property type="entry name" value="Glutathione synthetase ATP-binding domain-like"/>
    <property type="match status" value="1"/>
</dbReference>
<keyword evidence="1" id="KW-0067">ATP-binding</keyword>
<protein>
    <submittedName>
        <fullName evidence="3">Cyanophycin synthetase</fullName>
    </submittedName>
</protein>
<dbReference type="GO" id="GO:0005524">
    <property type="term" value="F:ATP binding"/>
    <property type="evidence" value="ECO:0007669"/>
    <property type="project" value="UniProtKB-UniRule"/>
</dbReference>
<reference evidence="3 4" key="1">
    <citation type="submission" date="2019-11" db="EMBL/GenBank/DDBJ databases">
        <title>Caenimonas koreensis gen. nov., sp. nov., isolated from activated sludge.</title>
        <authorList>
            <person name="Seung H.R."/>
        </authorList>
    </citation>
    <scope>NUCLEOTIDE SEQUENCE [LARGE SCALE GENOMIC DNA]</scope>
    <source>
        <strain evidence="3 4">EMB320</strain>
    </source>
</reference>
<dbReference type="Gene3D" id="3.40.1190.10">
    <property type="entry name" value="Mur-like, catalytic domain"/>
    <property type="match status" value="1"/>
</dbReference>
<feature type="domain" description="ATP-grasp" evidence="2">
    <location>
        <begin position="227"/>
        <end position="480"/>
    </location>
</feature>
<dbReference type="InterPro" id="IPR036565">
    <property type="entry name" value="Mur-like_cat_sf"/>
</dbReference>
<proteinExistence type="predicted"/>
<evidence type="ECO:0000259" key="2">
    <source>
        <dbReference type="PROSITE" id="PS50975"/>
    </source>
</evidence>